<protein>
    <recommendedName>
        <fullName evidence="4">SIMPL domain-containing protein</fullName>
    </recommendedName>
</protein>
<feature type="transmembrane region" description="Helical" evidence="1">
    <location>
        <begin position="26"/>
        <end position="45"/>
    </location>
</feature>
<evidence type="ECO:0000313" key="2">
    <source>
        <dbReference type="EMBL" id="PIR92191.1"/>
    </source>
</evidence>
<dbReference type="PANTHER" id="PTHR34387:SF1">
    <property type="entry name" value="PERIPLASMIC IMMUNOGENIC PROTEIN"/>
    <property type="match status" value="1"/>
</dbReference>
<dbReference type="AlphaFoldDB" id="A0A2H0UZC5"/>
<accession>A0A2H0UZC5</accession>
<dbReference type="GO" id="GO:0006974">
    <property type="term" value="P:DNA damage response"/>
    <property type="evidence" value="ECO:0007669"/>
    <property type="project" value="TreeGrafter"/>
</dbReference>
<proteinExistence type="predicted"/>
<sequence length="272" mass="29944">MAGGEQFELWNNFINLNYKFMIPNKYLTIFASILIILLAVWVGVLTRNSLKAYRYIGQSVEQKHSINITGQGKVAAVPDIAKIQLGLQTEDKSIAKAQAENTDKMNAVIEKLKKDFNVDAQDIQTANYNIYPQYDWSLNRQILRGYQVSQTVNLKIRDLNKISEILAIAGASGLNQVGGLSFAVDEPETLKQQARELAIKNAQEKSDALAKIVGVKLGRVVSFSEYSNEPGPMPYESYALKGMGVGGGGAAPAIETGSTEIIMTVNVEYEIY</sequence>
<evidence type="ECO:0000313" key="3">
    <source>
        <dbReference type="Proteomes" id="UP000228510"/>
    </source>
</evidence>
<dbReference type="Proteomes" id="UP000228510">
    <property type="component" value="Unassembled WGS sequence"/>
</dbReference>
<comment type="caution">
    <text evidence="2">The sequence shown here is derived from an EMBL/GenBank/DDBJ whole genome shotgun (WGS) entry which is preliminary data.</text>
</comment>
<evidence type="ECO:0008006" key="4">
    <source>
        <dbReference type="Google" id="ProtNLM"/>
    </source>
</evidence>
<dbReference type="InterPro" id="IPR007497">
    <property type="entry name" value="SIMPL/DUF541"/>
</dbReference>
<dbReference type="Gene3D" id="3.30.70.2970">
    <property type="entry name" value="Protein of unknown function (DUF541), domain 2"/>
    <property type="match status" value="1"/>
</dbReference>
<keyword evidence="1" id="KW-0472">Membrane</keyword>
<gene>
    <name evidence="2" type="ORF">COU01_03090</name>
</gene>
<name>A0A2H0UZC5_9BACT</name>
<dbReference type="InterPro" id="IPR052022">
    <property type="entry name" value="26kDa_periplasmic_antigen"/>
</dbReference>
<evidence type="ECO:0000256" key="1">
    <source>
        <dbReference type="SAM" id="Phobius"/>
    </source>
</evidence>
<dbReference type="EMBL" id="PFAT01000037">
    <property type="protein sequence ID" value="PIR92191.1"/>
    <property type="molecule type" value="Genomic_DNA"/>
</dbReference>
<dbReference type="Pfam" id="PF04402">
    <property type="entry name" value="SIMPL"/>
    <property type="match status" value="1"/>
</dbReference>
<organism evidence="2 3">
    <name type="scientific">Candidatus Falkowbacteria bacterium CG10_big_fil_rev_8_21_14_0_10_44_15</name>
    <dbReference type="NCBI Taxonomy" id="1974569"/>
    <lineage>
        <taxon>Bacteria</taxon>
        <taxon>Candidatus Falkowiibacteriota</taxon>
    </lineage>
</organism>
<keyword evidence="1" id="KW-1133">Transmembrane helix</keyword>
<dbReference type="Gene3D" id="3.30.110.170">
    <property type="entry name" value="Protein of unknown function (DUF541), domain 1"/>
    <property type="match status" value="1"/>
</dbReference>
<dbReference type="PANTHER" id="PTHR34387">
    <property type="entry name" value="SLR1258 PROTEIN"/>
    <property type="match status" value="1"/>
</dbReference>
<reference evidence="3" key="1">
    <citation type="submission" date="2017-09" db="EMBL/GenBank/DDBJ databases">
        <title>Depth-based differentiation of microbial function through sediment-hosted aquifers and enrichment of novel symbionts in the deep terrestrial subsurface.</title>
        <authorList>
            <person name="Probst A.J."/>
            <person name="Ladd B."/>
            <person name="Jarett J.K."/>
            <person name="Geller-Mcgrath D.E."/>
            <person name="Sieber C.M.K."/>
            <person name="Emerson J.B."/>
            <person name="Anantharaman K."/>
            <person name="Thomas B.C."/>
            <person name="Malmstrom R."/>
            <person name="Stieglmeier M."/>
            <person name="Klingl A."/>
            <person name="Woyke T."/>
            <person name="Ryan C.M."/>
            <person name="Banfield J.F."/>
        </authorList>
    </citation>
    <scope>NUCLEOTIDE SEQUENCE [LARGE SCALE GENOMIC DNA]</scope>
</reference>
<keyword evidence="1" id="KW-0812">Transmembrane</keyword>